<reference evidence="1 2" key="2">
    <citation type="submission" date="2014-09" db="EMBL/GenBank/DDBJ databases">
        <authorList>
            <consortium name="NBRP consortium"/>
            <person name="Sawabe T."/>
            <person name="Meirelles P."/>
            <person name="Nakanishi M."/>
            <person name="Sayaka M."/>
            <person name="Hattori M."/>
            <person name="Ohkuma M."/>
        </authorList>
    </citation>
    <scope>NUCLEOTIDE SEQUENCE [LARGE SCALE GENOMIC DNA]</scope>
    <source>
        <strain evidence="2">JCM19235</strain>
    </source>
</reference>
<dbReference type="Proteomes" id="UP000029228">
    <property type="component" value="Unassembled WGS sequence"/>
</dbReference>
<evidence type="ECO:0008006" key="3">
    <source>
        <dbReference type="Google" id="ProtNLM"/>
    </source>
</evidence>
<protein>
    <recommendedName>
        <fullName evidence="3">NTP pyrophosphohydrolase MazG putative catalytic core domain-containing protein</fullName>
    </recommendedName>
</protein>
<keyword evidence="2" id="KW-1185">Reference proteome</keyword>
<organism evidence="1 2">
    <name type="scientific">Vibrio maritimus</name>
    <dbReference type="NCBI Taxonomy" id="990268"/>
    <lineage>
        <taxon>Bacteria</taxon>
        <taxon>Pseudomonadati</taxon>
        <taxon>Pseudomonadota</taxon>
        <taxon>Gammaproteobacteria</taxon>
        <taxon>Vibrionales</taxon>
        <taxon>Vibrionaceae</taxon>
        <taxon>Vibrio</taxon>
    </lineage>
</organism>
<sequence length="117" mass="13296">MFRKIVEVSSQIPKRDKSTVLAKLTEEIGEIAVEIEIERGNIPASKGGNDGVFGECCDLINVAVDMAWVHCKETQDMSDEQIAELILSYCLRKREKLLESKAWMVNCQEEWEAMCNE</sequence>
<name>A0A090SHA5_9VIBR</name>
<accession>A0A090SHA5</accession>
<reference evidence="1 2" key="1">
    <citation type="submission" date="2014-09" db="EMBL/GenBank/DDBJ databases">
        <title>Vibrio maritimus JCM 19235. (C45) whole genome shotgun sequence.</title>
        <authorList>
            <person name="Sawabe T."/>
            <person name="Meirelles P."/>
            <person name="Nakanishi M."/>
            <person name="Sayaka M."/>
            <person name="Hattori M."/>
            <person name="Ohkuma M."/>
        </authorList>
    </citation>
    <scope>NUCLEOTIDE SEQUENCE [LARGE SCALE GENOMIC DNA]</scope>
    <source>
        <strain evidence="2">JCM19235</strain>
    </source>
</reference>
<evidence type="ECO:0000313" key="1">
    <source>
        <dbReference type="EMBL" id="GAL18857.1"/>
    </source>
</evidence>
<dbReference type="AlphaFoldDB" id="A0A090SHA5"/>
<dbReference type="STRING" id="990268.JCM19235_2280"/>
<gene>
    <name evidence="1" type="ORF">JCM19235_2280</name>
</gene>
<evidence type="ECO:0000313" key="2">
    <source>
        <dbReference type="Proteomes" id="UP000029228"/>
    </source>
</evidence>
<dbReference type="EMBL" id="BBMR01000003">
    <property type="protein sequence ID" value="GAL18857.1"/>
    <property type="molecule type" value="Genomic_DNA"/>
</dbReference>
<proteinExistence type="predicted"/>
<comment type="caution">
    <text evidence="1">The sequence shown here is derived from an EMBL/GenBank/DDBJ whole genome shotgun (WGS) entry which is preliminary data.</text>
</comment>